<evidence type="ECO:0000313" key="2">
    <source>
        <dbReference type="Proteomes" id="UP000574690"/>
    </source>
</evidence>
<dbReference type="EMBL" id="JABFXE010000316">
    <property type="protein sequence ID" value="NUQ88293.1"/>
    <property type="molecule type" value="Genomic_DNA"/>
</dbReference>
<protein>
    <submittedName>
        <fullName evidence="1">Uncharacterized protein</fullName>
    </submittedName>
</protein>
<dbReference type="Proteomes" id="UP000574690">
    <property type="component" value="Unassembled WGS sequence"/>
</dbReference>
<reference evidence="1 2" key="1">
    <citation type="submission" date="2020-05" db="EMBL/GenBank/DDBJ databases">
        <title>DNA-SIP metagenomic assembled genomes.</title>
        <authorList>
            <person name="Yu J."/>
        </authorList>
    </citation>
    <scope>NUCLEOTIDE SEQUENCE [LARGE SCALE GENOMIC DNA]</scope>
    <source>
        <strain evidence="1">Bin5.27</strain>
    </source>
</reference>
<dbReference type="AlphaFoldDB" id="A0A850C969"/>
<sequence>MSTYLYRCTEQQLEQHLQRIAEEGDAVEHVIYKGGRDYVLVCRKSEPSLGELLEAIAVDVRAIRDALHAAAAKAVRS</sequence>
<proteinExistence type="predicted"/>
<name>A0A850C969_9ACTN</name>
<accession>A0A850C969</accession>
<gene>
    <name evidence="1" type="ORF">HOQ43_07505</name>
</gene>
<organism evidence="1 2">
    <name type="scientific">Glycomyces artemisiae</name>
    <dbReference type="NCBI Taxonomy" id="1076443"/>
    <lineage>
        <taxon>Bacteria</taxon>
        <taxon>Bacillati</taxon>
        <taxon>Actinomycetota</taxon>
        <taxon>Actinomycetes</taxon>
        <taxon>Glycomycetales</taxon>
        <taxon>Glycomycetaceae</taxon>
        <taxon>Glycomyces</taxon>
    </lineage>
</organism>
<comment type="caution">
    <text evidence="1">The sequence shown here is derived from an EMBL/GenBank/DDBJ whole genome shotgun (WGS) entry which is preliminary data.</text>
</comment>
<evidence type="ECO:0000313" key="1">
    <source>
        <dbReference type="EMBL" id="NUQ88293.1"/>
    </source>
</evidence>